<evidence type="ECO:0000256" key="5">
    <source>
        <dbReference type="ARBA" id="ARBA00022692"/>
    </source>
</evidence>
<evidence type="ECO:0000256" key="2">
    <source>
        <dbReference type="ARBA" id="ARBA00007998"/>
    </source>
</evidence>
<gene>
    <name evidence="9" type="ORF">MUN87_22030</name>
</gene>
<accession>A0ABY4GM29</accession>
<feature type="transmembrane region" description="Helical" evidence="8">
    <location>
        <begin position="186"/>
        <end position="207"/>
    </location>
</feature>
<dbReference type="Pfam" id="PF03845">
    <property type="entry name" value="Spore_permease"/>
    <property type="match status" value="1"/>
</dbReference>
<proteinExistence type="inferred from homology"/>
<feature type="transmembrane region" description="Helical" evidence="8">
    <location>
        <begin position="302"/>
        <end position="322"/>
    </location>
</feature>
<evidence type="ECO:0000256" key="4">
    <source>
        <dbReference type="ARBA" id="ARBA00022544"/>
    </source>
</evidence>
<evidence type="ECO:0000256" key="8">
    <source>
        <dbReference type="SAM" id="Phobius"/>
    </source>
</evidence>
<comment type="similarity">
    <text evidence="2">Belongs to the amino acid-polyamine-organocation (APC) superfamily. Spore germination protein (SGP) (TC 2.A.3.9) family.</text>
</comment>
<dbReference type="EMBL" id="CP095071">
    <property type="protein sequence ID" value="UOQ85284.1"/>
    <property type="molecule type" value="Genomic_DNA"/>
</dbReference>
<reference evidence="9 10" key="1">
    <citation type="submission" date="2022-04" db="EMBL/GenBank/DDBJ databases">
        <title>Gracilibacillus sp. isolated from saltern.</title>
        <authorList>
            <person name="Won M."/>
            <person name="Lee C.-M."/>
            <person name="Woen H.-Y."/>
            <person name="Kwon S.-W."/>
        </authorList>
    </citation>
    <scope>NUCLEOTIDE SEQUENCE [LARGE SCALE GENOMIC DNA]</scope>
    <source>
        <strain evidence="9 10">SSPM10-3</strain>
    </source>
</reference>
<feature type="transmembrane region" description="Helical" evidence="8">
    <location>
        <begin position="144"/>
        <end position="166"/>
    </location>
</feature>
<keyword evidence="6 8" id="KW-1133">Transmembrane helix</keyword>
<evidence type="ECO:0000256" key="6">
    <source>
        <dbReference type="ARBA" id="ARBA00022989"/>
    </source>
</evidence>
<feature type="transmembrane region" description="Helical" evidence="8">
    <location>
        <begin position="85"/>
        <end position="110"/>
    </location>
</feature>
<comment type="subcellular location">
    <subcellularLocation>
        <location evidence="1">Membrane</location>
        <topology evidence="1">Multi-pass membrane protein</topology>
    </subcellularLocation>
</comment>
<keyword evidence="10" id="KW-1185">Reference proteome</keyword>
<feature type="transmembrane region" description="Helical" evidence="8">
    <location>
        <begin position="334"/>
        <end position="353"/>
    </location>
</feature>
<protein>
    <submittedName>
        <fullName evidence="9">Spore germination protein</fullName>
    </submittedName>
</protein>
<feature type="transmembrane region" description="Helical" evidence="8">
    <location>
        <begin position="45"/>
        <end position="64"/>
    </location>
</feature>
<evidence type="ECO:0000313" key="9">
    <source>
        <dbReference type="EMBL" id="UOQ85284.1"/>
    </source>
</evidence>
<dbReference type="NCBIfam" id="TIGR00912">
    <property type="entry name" value="2A0309"/>
    <property type="match status" value="1"/>
</dbReference>
<feature type="transmembrane region" description="Helical" evidence="8">
    <location>
        <begin position="271"/>
        <end position="290"/>
    </location>
</feature>
<keyword evidence="3" id="KW-0813">Transport</keyword>
<evidence type="ECO:0000256" key="7">
    <source>
        <dbReference type="ARBA" id="ARBA00023136"/>
    </source>
</evidence>
<evidence type="ECO:0000256" key="3">
    <source>
        <dbReference type="ARBA" id="ARBA00022448"/>
    </source>
</evidence>
<dbReference type="RefSeq" id="WP_244743986.1">
    <property type="nucleotide sequence ID" value="NZ_CP095071.1"/>
</dbReference>
<dbReference type="InterPro" id="IPR004761">
    <property type="entry name" value="Spore_GerAB"/>
</dbReference>
<keyword evidence="7 8" id="KW-0472">Membrane</keyword>
<dbReference type="Proteomes" id="UP000831537">
    <property type="component" value="Chromosome"/>
</dbReference>
<feature type="transmembrane region" description="Helical" evidence="8">
    <location>
        <begin position="219"/>
        <end position="242"/>
    </location>
</feature>
<feature type="transmembrane region" description="Helical" evidence="8">
    <location>
        <begin position="12"/>
        <end position="33"/>
    </location>
</feature>
<dbReference type="PANTHER" id="PTHR34975:SF2">
    <property type="entry name" value="SPORE GERMINATION PROTEIN A2"/>
    <property type="match status" value="1"/>
</dbReference>
<name>A0ABY4GM29_9BACI</name>
<evidence type="ECO:0000256" key="1">
    <source>
        <dbReference type="ARBA" id="ARBA00004141"/>
    </source>
</evidence>
<evidence type="ECO:0000313" key="10">
    <source>
        <dbReference type="Proteomes" id="UP000831537"/>
    </source>
</evidence>
<sequence>MKDFKPDITQMVSPFLLVFIIHATQLGEGILSFERQIAEVAGYDSWMSIPITAVLTSIVIVMIWKIIGDESVDLIDIHQTTFGKIIGNILSFIFCVYFLAISIIVIRSYIEIIQIWFFPDISITLFLIVLFLLFLYICLGGFRIVVGFAFFSIFVTAFLAIFKYQAFVDGHFTNLLPVFIHPLTDILKAVEPMSLSFLGIELILIYAPFIHRFQSGLKWALSGNLLTSSVYLFSAIAIFMYYNELQIQYVSWPTLQLWKVISIAFIERFEFIGISLHFIAIIATCAIYFWAGVQCFHRLTNLSFSGIGIAATILGISSVFYIKNFLIIEKATTIITKVGVYLMFVYIPLLFIIQKIVAGVRKKYANN</sequence>
<organism evidence="9 10">
    <name type="scientific">Gracilibacillus salinarum</name>
    <dbReference type="NCBI Taxonomy" id="2932255"/>
    <lineage>
        <taxon>Bacteria</taxon>
        <taxon>Bacillati</taxon>
        <taxon>Bacillota</taxon>
        <taxon>Bacilli</taxon>
        <taxon>Bacillales</taxon>
        <taxon>Bacillaceae</taxon>
        <taxon>Gracilibacillus</taxon>
    </lineage>
</organism>
<keyword evidence="5 8" id="KW-0812">Transmembrane</keyword>
<dbReference type="PANTHER" id="PTHR34975">
    <property type="entry name" value="SPORE GERMINATION PROTEIN A2"/>
    <property type="match status" value="1"/>
</dbReference>
<keyword evidence="4" id="KW-0309">Germination</keyword>
<feature type="transmembrane region" description="Helical" evidence="8">
    <location>
        <begin position="116"/>
        <end position="137"/>
    </location>
</feature>